<comment type="caution">
    <text evidence="2">The sequence shown here is derived from an EMBL/GenBank/DDBJ whole genome shotgun (WGS) entry which is preliminary data.</text>
</comment>
<proteinExistence type="inferred from homology"/>
<name>A0A2K3JMD8_TRIPR</name>
<dbReference type="Proteomes" id="UP000236291">
    <property type="component" value="Unassembled WGS sequence"/>
</dbReference>
<organism evidence="2 3">
    <name type="scientific">Trifolium pratense</name>
    <name type="common">Red clover</name>
    <dbReference type="NCBI Taxonomy" id="57577"/>
    <lineage>
        <taxon>Eukaryota</taxon>
        <taxon>Viridiplantae</taxon>
        <taxon>Streptophyta</taxon>
        <taxon>Embryophyta</taxon>
        <taxon>Tracheophyta</taxon>
        <taxon>Spermatophyta</taxon>
        <taxon>Magnoliopsida</taxon>
        <taxon>eudicotyledons</taxon>
        <taxon>Gunneridae</taxon>
        <taxon>Pentapetalae</taxon>
        <taxon>rosids</taxon>
        <taxon>fabids</taxon>
        <taxon>Fabales</taxon>
        <taxon>Fabaceae</taxon>
        <taxon>Papilionoideae</taxon>
        <taxon>50 kb inversion clade</taxon>
        <taxon>NPAAA clade</taxon>
        <taxon>Hologalegina</taxon>
        <taxon>IRL clade</taxon>
        <taxon>Trifolieae</taxon>
        <taxon>Trifolium</taxon>
    </lineage>
</organism>
<dbReference type="PANTHER" id="PTHR45688">
    <property type="match status" value="1"/>
</dbReference>
<dbReference type="STRING" id="57577.A0A2K3JMD8"/>
<keyword evidence="2" id="KW-0808">Transferase</keyword>
<dbReference type="GO" id="GO:0005739">
    <property type="term" value="C:mitochondrion"/>
    <property type="evidence" value="ECO:0007669"/>
    <property type="project" value="TreeGrafter"/>
</dbReference>
<protein>
    <submittedName>
        <fullName evidence="2">Alanine-glyoxylate aminotransferase 2 mitochondrial-like</fullName>
    </submittedName>
</protein>
<dbReference type="SUPFAM" id="SSF53383">
    <property type="entry name" value="PLP-dependent transferases"/>
    <property type="match status" value="1"/>
</dbReference>
<dbReference type="InterPro" id="IPR015424">
    <property type="entry name" value="PyrdxlP-dep_Trfase"/>
</dbReference>
<accession>A0A2K3JMD8</accession>
<dbReference type="PANTHER" id="PTHR45688:SF13">
    <property type="entry name" value="ALANINE--GLYOXYLATE AMINOTRANSFERASE 2-LIKE"/>
    <property type="match status" value="1"/>
</dbReference>
<reference evidence="2 3" key="2">
    <citation type="journal article" date="2017" name="Front. Plant Sci.">
        <title>Gene Classification and Mining of Molecular Markers Useful in Red Clover (Trifolium pratense) Breeding.</title>
        <authorList>
            <person name="Istvanek J."/>
            <person name="Dluhosova J."/>
            <person name="Dluhos P."/>
            <person name="Patkova L."/>
            <person name="Nedelnik J."/>
            <person name="Repkova J."/>
        </authorList>
    </citation>
    <scope>NUCLEOTIDE SEQUENCE [LARGE SCALE GENOMIC DNA]</scope>
    <source>
        <strain evidence="3">cv. Tatra</strain>
        <tissue evidence="2">Young leaves</tissue>
    </source>
</reference>
<evidence type="ECO:0000313" key="3">
    <source>
        <dbReference type="Proteomes" id="UP000236291"/>
    </source>
</evidence>
<gene>
    <name evidence="2" type="ORF">L195_g048830</name>
</gene>
<evidence type="ECO:0000256" key="1">
    <source>
        <dbReference type="ARBA" id="ARBA00008954"/>
    </source>
</evidence>
<dbReference type="AlphaFoldDB" id="A0A2K3JMD8"/>
<dbReference type="ExpressionAtlas" id="A0A2K3JMD8">
    <property type="expression patterns" value="baseline"/>
</dbReference>
<dbReference type="EMBL" id="ASHM01070642">
    <property type="protein sequence ID" value="PNX55203.1"/>
    <property type="molecule type" value="Genomic_DNA"/>
</dbReference>
<feature type="non-terminal residue" evidence="2">
    <location>
        <position position="72"/>
    </location>
</feature>
<dbReference type="Gene3D" id="3.40.640.10">
    <property type="entry name" value="Type I PLP-dependent aspartate aminotransferase-like (Major domain)"/>
    <property type="match status" value="1"/>
</dbReference>
<dbReference type="InterPro" id="IPR015421">
    <property type="entry name" value="PyrdxlP-dep_Trfase_major"/>
</dbReference>
<dbReference type="GO" id="GO:0008483">
    <property type="term" value="F:transaminase activity"/>
    <property type="evidence" value="ECO:0007669"/>
    <property type="project" value="UniProtKB-KW"/>
</dbReference>
<feature type="non-terminal residue" evidence="2">
    <location>
        <position position="1"/>
    </location>
</feature>
<keyword evidence="2" id="KW-0032">Aminotransferase</keyword>
<comment type="similarity">
    <text evidence="1">Belongs to the class-III pyridoxal-phosphate-dependent aminotransferase family.</text>
</comment>
<evidence type="ECO:0000313" key="2">
    <source>
        <dbReference type="EMBL" id="PNX55203.1"/>
    </source>
</evidence>
<sequence length="72" mass="7408">NPDPYRGLFGSDGPKYAKDVQDIINFGTSGNVAAFISEAIQGVGGIVELAPGYLSAAYDSVRKAGGLCIADE</sequence>
<reference evidence="2 3" key="1">
    <citation type="journal article" date="2014" name="Am. J. Bot.">
        <title>Genome assembly and annotation for red clover (Trifolium pratense; Fabaceae).</title>
        <authorList>
            <person name="Istvanek J."/>
            <person name="Jaros M."/>
            <person name="Krenek A."/>
            <person name="Repkova J."/>
        </authorList>
    </citation>
    <scope>NUCLEOTIDE SEQUENCE [LARGE SCALE GENOMIC DNA]</scope>
    <source>
        <strain evidence="3">cv. Tatra</strain>
        <tissue evidence="2">Young leaves</tissue>
    </source>
</reference>